<dbReference type="EMBL" id="FN595996">
    <property type="protein sequence ID" value="CCB56079.1"/>
    <property type="molecule type" value="Genomic_DNA"/>
</dbReference>
<dbReference type="InParanoid" id="F6HN24"/>
<sequence>MSYTPEDEETRACKEKQVEDLKEEIRRKLMNAAGKHFPTTEIHGCSATSWGGIPL</sequence>
<gene>
    <name evidence="1" type="ordered locus">VIT_18s0001g05410</name>
</gene>
<reference evidence="2" key="1">
    <citation type="journal article" date="2007" name="Nature">
        <title>The grapevine genome sequence suggests ancestral hexaploidization in major angiosperm phyla.</title>
        <authorList>
            <consortium name="The French-Italian Public Consortium for Grapevine Genome Characterization."/>
            <person name="Jaillon O."/>
            <person name="Aury J.-M."/>
            <person name="Noel B."/>
            <person name="Policriti A."/>
            <person name="Clepet C."/>
            <person name="Casagrande A."/>
            <person name="Choisne N."/>
            <person name="Aubourg S."/>
            <person name="Vitulo N."/>
            <person name="Jubin C."/>
            <person name="Vezzi A."/>
            <person name="Legeai F."/>
            <person name="Hugueney P."/>
            <person name="Dasilva C."/>
            <person name="Horner D."/>
            <person name="Mica E."/>
            <person name="Jublot D."/>
            <person name="Poulain J."/>
            <person name="Bruyere C."/>
            <person name="Billault A."/>
            <person name="Segurens B."/>
            <person name="Gouyvenoux M."/>
            <person name="Ugarte E."/>
            <person name="Cattonaro F."/>
            <person name="Anthouard V."/>
            <person name="Vico V."/>
            <person name="Del Fabbro C."/>
            <person name="Alaux M."/>
            <person name="Di Gaspero G."/>
            <person name="Dumas V."/>
            <person name="Felice N."/>
            <person name="Paillard S."/>
            <person name="Juman I."/>
            <person name="Moroldo M."/>
            <person name="Scalabrin S."/>
            <person name="Canaguier A."/>
            <person name="Le Clainche I."/>
            <person name="Malacrida G."/>
            <person name="Durand E."/>
            <person name="Pesole G."/>
            <person name="Laucou V."/>
            <person name="Chatelet P."/>
            <person name="Merdinoglu D."/>
            <person name="Delledonne M."/>
            <person name="Pezzotti M."/>
            <person name="Lecharny A."/>
            <person name="Scarpelli C."/>
            <person name="Artiguenave F."/>
            <person name="Pe M.E."/>
            <person name="Valle G."/>
            <person name="Morgante M."/>
            <person name="Caboche M."/>
            <person name="Adam-Blondon A.-F."/>
            <person name="Weissenbach J."/>
            <person name="Quetier F."/>
            <person name="Wincker P."/>
        </authorList>
    </citation>
    <scope>NUCLEOTIDE SEQUENCE [LARGE SCALE GENOMIC DNA]</scope>
    <source>
        <strain evidence="2">cv. Pinot noir / PN40024</strain>
    </source>
</reference>
<name>F6HN24_VITVI</name>
<accession>F6HN24</accession>
<evidence type="ECO:0000313" key="1">
    <source>
        <dbReference type="EMBL" id="CCB56079.1"/>
    </source>
</evidence>
<organism evidence="1 2">
    <name type="scientific">Vitis vinifera</name>
    <name type="common">Grape</name>
    <dbReference type="NCBI Taxonomy" id="29760"/>
    <lineage>
        <taxon>Eukaryota</taxon>
        <taxon>Viridiplantae</taxon>
        <taxon>Streptophyta</taxon>
        <taxon>Embryophyta</taxon>
        <taxon>Tracheophyta</taxon>
        <taxon>Spermatophyta</taxon>
        <taxon>Magnoliopsida</taxon>
        <taxon>eudicotyledons</taxon>
        <taxon>Gunneridae</taxon>
        <taxon>Pentapetalae</taxon>
        <taxon>rosids</taxon>
        <taxon>Vitales</taxon>
        <taxon>Vitaceae</taxon>
        <taxon>Viteae</taxon>
        <taxon>Vitis</taxon>
    </lineage>
</organism>
<dbReference type="HOGENOM" id="CLU_3036305_0_0_1"/>
<keyword evidence="2" id="KW-1185">Reference proteome</keyword>
<dbReference type="PaxDb" id="29760-VIT_18s0001g05410.t01"/>
<protein>
    <submittedName>
        <fullName evidence="1">Uncharacterized protein</fullName>
    </submittedName>
</protein>
<dbReference type="AlphaFoldDB" id="F6HN24"/>
<proteinExistence type="predicted"/>
<dbReference type="Proteomes" id="UP000009183">
    <property type="component" value="Chromosome 18, unordered"/>
</dbReference>
<evidence type="ECO:0000313" key="2">
    <source>
        <dbReference type="Proteomes" id="UP000009183"/>
    </source>
</evidence>